<dbReference type="OrthoDB" id="2549976at2"/>
<dbReference type="PROSITE" id="PS51257">
    <property type="entry name" value="PROKAR_LIPOPROTEIN"/>
    <property type="match status" value="1"/>
</dbReference>
<evidence type="ECO:0000313" key="1">
    <source>
        <dbReference type="EMBL" id="QGQ96295.1"/>
    </source>
</evidence>
<organism evidence="1 2">
    <name type="scientific">Paenibacillus psychroresistens</name>
    <dbReference type="NCBI Taxonomy" id="1778678"/>
    <lineage>
        <taxon>Bacteria</taxon>
        <taxon>Bacillati</taxon>
        <taxon>Bacillota</taxon>
        <taxon>Bacilli</taxon>
        <taxon>Bacillales</taxon>
        <taxon>Paenibacillaceae</taxon>
        <taxon>Paenibacillus</taxon>
    </lineage>
</organism>
<keyword evidence="2" id="KW-1185">Reference proteome</keyword>
<sequence>MYFHKIRLFFVYLFLLVLLTACGHPIPTASVDLLKQKKAILILTSPSLDKSLQNQLVQTLNTWKQTELITYEWLQQVNVVDDLLINKINQIPYSYIMVISSDLTPTTLTEAGKAPDKRWIVLSDATHLEAIPTTIPDNVAVYQLNASLLTTQWNEAVARTQQAQQQQLTMNGIYHSVGSVTYGNIPTPTPTPSPNIPPINLQKPGAVILIWPSIWADQLKVIQLNSFEKGLHYYTTQQMKINY</sequence>
<name>A0A6B8RLA5_9BACL</name>
<accession>A0A6B8RLA5</accession>
<protein>
    <submittedName>
        <fullName evidence="1">Uncharacterized protein</fullName>
    </submittedName>
</protein>
<proteinExistence type="predicted"/>
<evidence type="ECO:0000313" key="2">
    <source>
        <dbReference type="Proteomes" id="UP000426246"/>
    </source>
</evidence>
<dbReference type="KEGG" id="ppsc:EHS13_16105"/>
<dbReference type="EMBL" id="CP034235">
    <property type="protein sequence ID" value="QGQ96295.1"/>
    <property type="molecule type" value="Genomic_DNA"/>
</dbReference>
<dbReference type="AlphaFoldDB" id="A0A6B8RLA5"/>
<reference evidence="2" key="1">
    <citation type="submission" date="2018-11" db="EMBL/GenBank/DDBJ databases">
        <title>Complete genome sequence of Paenibacillus sp. ML311-T8.</title>
        <authorList>
            <person name="Nam Y.-D."/>
            <person name="Kang J."/>
            <person name="Chung W.-H."/>
            <person name="Park Y.S."/>
        </authorList>
    </citation>
    <scope>NUCLEOTIDE SEQUENCE [LARGE SCALE GENOMIC DNA]</scope>
    <source>
        <strain evidence="2">ML311-T8</strain>
    </source>
</reference>
<gene>
    <name evidence="1" type="ORF">EHS13_16105</name>
</gene>
<dbReference type="Proteomes" id="UP000426246">
    <property type="component" value="Chromosome"/>
</dbReference>
<dbReference type="RefSeq" id="WP_155701331.1">
    <property type="nucleotide sequence ID" value="NZ_CP034235.1"/>
</dbReference>